<feature type="domain" description="HNH nuclease" evidence="2">
    <location>
        <begin position="59"/>
        <end position="103"/>
    </location>
</feature>
<dbReference type="EMBL" id="KP143763">
    <property type="protein sequence ID" value="AJA73464.1"/>
    <property type="molecule type" value="Genomic_DNA"/>
</dbReference>
<name>A0A0A7TX60_9CAUD</name>
<keyword evidence="5" id="KW-1185">Reference proteome</keyword>
<organism evidence="3 5">
    <name type="scientific">Salmonella phage Shivani</name>
    <dbReference type="NCBI Taxonomy" id="1572715"/>
    <lineage>
        <taxon>Viruses</taxon>
        <taxon>Duplodnaviria</taxon>
        <taxon>Heunggongvirae</taxon>
        <taxon>Uroviricota</taxon>
        <taxon>Caudoviricetes</taxon>
        <taxon>Demerecviridae</taxon>
        <taxon>Markadamsvirinae</taxon>
        <taxon>Tequintavirus</taxon>
        <taxon>Tequintavirus shivani</taxon>
    </lineage>
</organism>
<reference evidence="5" key="1">
    <citation type="submission" date="2014-11" db="EMBL/GenBank/DDBJ databases">
        <title>Complete Genome of Salmonella enterica serovar Typhimurium Siphophage Shivani.</title>
        <authorList>
            <person name="Piya D."/>
            <person name="Xie Y."/>
            <person name="Hernandez A.C."/>
            <person name="Everett G.F.K."/>
        </authorList>
    </citation>
    <scope>NUCLEOTIDE SEQUENCE [LARGE SCALE GENOMIC DNA]</scope>
</reference>
<evidence type="ECO:0000313" key="4">
    <source>
        <dbReference type="EMBL" id="AJA73618.1"/>
    </source>
</evidence>
<keyword evidence="3" id="KW-0255">Endonuclease</keyword>
<accession>A0A0A7TX60</accession>
<dbReference type="GeneID" id="26646538"/>
<dbReference type="InterPro" id="IPR003615">
    <property type="entry name" value="HNH_nuc"/>
</dbReference>
<dbReference type="RefSeq" id="YP_009194661.1">
    <property type="nucleotide sequence ID" value="NC_028754.1"/>
</dbReference>
<evidence type="ECO:0000313" key="3">
    <source>
        <dbReference type="EMBL" id="AJA73464.1"/>
    </source>
</evidence>
<feature type="region of interest" description="Disordered" evidence="1">
    <location>
        <begin position="79"/>
        <end position="113"/>
    </location>
</feature>
<keyword evidence="3" id="KW-0378">Hydrolase</keyword>
<dbReference type="GeneID" id="26646692"/>
<dbReference type="EMBL" id="KP143763">
    <property type="protein sequence ID" value="AJA73618.1"/>
    <property type="molecule type" value="Genomic_DNA"/>
</dbReference>
<keyword evidence="3" id="KW-0540">Nuclease</keyword>
<protein>
    <submittedName>
        <fullName evidence="3">HNH homing endonuclease</fullName>
    </submittedName>
</protein>
<reference evidence="3" key="2">
    <citation type="journal article" date="2015" name="Genome Announc.">
        <title>Complete Genome Sequence of Salmonella enterica Serovar Typhimurium Siphophage Shivani.</title>
        <authorList>
            <person name="Piya D."/>
            <person name="Xie Y."/>
            <person name="Hernandez Morales A.C."/>
            <person name="Kuty Everett G.F."/>
        </authorList>
    </citation>
    <scope>NUCLEOTIDE SEQUENCE</scope>
</reference>
<dbReference type="RefSeq" id="YP_009194815.1">
    <property type="nucleotide sequence ID" value="NC_028754.1"/>
</dbReference>
<evidence type="ECO:0000259" key="2">
    <source>
        <dbReference type="Pfam" id="PF13392"/>
    </source>
</evidence>
<dbReference type="Pfam" id="PF13392">
    <property type="entry name" value="HNH_3"/>
    <property type="match status" value="1"/>
</dbReference>
<dbReference type="KEGG" id="vg:26646538"/>
<dbReference type="KEGG" id="vg:26646692"/>
<proteinExistence type="predicted"/>
<dbReference type="GO" id="GO:0004519">
    <property type="term" value="F:endonuclease activity"/>
    <property type="evidence" value="ECO:0007669"/>
    <property type="project" value="UniProtKB-KW"/>
</dbReference>
<gene>
    <name evidence="3" type="ORF">CPT_Shivani17</name>
    <name evidence="4" type="ORF">CPT_Shivani171</name>
</gene>
<dbReference type="Gene3D" id="3.90.75.20">
    <property type="match status" value="1"/>
</dbReference>
<dbReference type="SUPFAM" id="SSF54060">
    <property type="entry name" value="His-Me finger endonucleases"/>
    <property type="match status" value="1"/>
</dbReference>
<dbReference type="Proteomes" id="UP000031070">
    <property type="component" value="Segment"/>
</dbReference>
<evidence type="ECO:0000256" key="1">
    <source>
        <dbReference type="SAM" id="MobiDB-lite"/>
    </source>
</evidence>
<dbReference type="InterPro" id="IPR044925">
    <property type="entry name" value="His-Me_finger_sf"/>
</dbReference>
<dbReference type="OrthoDB" id="30673at10239"/>
<sequence>MSRYIPIEYAQMKDLFFIDPSSPSGLSRLPKRKHTGTLRDDGKGRKSYVVFVSGVGTLAVSRIVFCLHNGSIDPELQVDHIDQDPTNNSPENLRQIPDYKNARNRKNTNSKTTNLPKYIRVARTTSKGDYYRAYVPTSNGTQSKCSYDLEFLVKWRDEILGSDLHTTKNGSDLHIHAHA</sequence>
<evidence type="ECO:0000313" key="5">
    <source>
        <dbReference type="Proteomes" id="UP000031070"/>
    </source>
</evidence>